<organism evidence="2 4">
    <name type="scientific">Rhodococcus opacus</name>
    <name type="common">Nocardia opaca</name>
    <dbReference type="NCBI Taxonomy" id="37919"/>
    <lineage>
        <taxon>Bacteria</taxon>
        <taxon>Bacillati</taxon>
        <taxon>Actinomycetota</taxon>
        <taxon>Actinomycetes</taxon>
        <taxon>Mycobacteriales</taxon>
        <taxon>Nocardiaceae</taxon>
        <taxon>Rhodococcus</taxon>
    </lineage>
</organism>
<evidence type="ECO:0000313" key="3">
    <source>
        <dbReference type="Proteomes" id="UP001066327"/>
    </source>
</evidence>
<dbReference type="EMBL" id="CP130956">
    <property type="protein sequence ID" value="WLF52142.1"/>
    <property type="molecule type" value="Genomic_DNA"/>
</dbReference>
<accession>A0AAX3YRV2</accession>
<geneLocation type="plasmid" evidence="2 4">
    <name>pRho-VOC14-L</name>
</geneLocation>
<keyword evidence="3" id="KW-1185">Reference proteome</keyword>
<evidence type="ECO:0000313" key="1">
    <source>
        <dbReference type="EMBL" id="MCZ4590530.1"/>
    </source>
</evidence>
<gene>
    <name evidence="1" type="ORF">O4328_44150</name>
    <name evidence="2" type="ORF">Q5707_42750</name>
</gene>
<evidence type="ECO:0000313" key="4">
    <source>
        <dbReference type="Proteomes" id="UP001231166"/>
    </source>
</evidence>
<sequence length="174" mass="18328">MGVLEFSVDASGLGELVFENDDAARGIECGALVDQFAGSGRETDANTSRRVMADAPQTPTIPGWDSRELLGAPCQWWRIQLQVSRGGHDNHSDGAKRVNRGLQPCLDVLPAGTDPDTLDPYYDSPVILGHAFHSGTPPPGEHTLMAYQTSAGGPVETVTVTPGAPIGPVCIIVP</sequence>
<dbReference type="Proteomes" id="UP001231166">
    <property type="component" value="Plasmid pRho-VOC14-L"/>
</dbReference>
<reference evidence="1" key="1">
    <citation type="submission" date="2022-12" db="EMBL/GenBank/DDBJ databases">
        <authorList>
            <person name="Krivoruchko A.V."/>
            <person name="Elkin A."/>
        </authorList>
    </citation>
    <scope>NUCLEOTIDE SEQUENCE</scope>
    <source>
        <strain evidence="1">IEGM 249</strain>
    </source>
</reference>
<evidence type="ECO:0000313" key="2">
    <source>
        <dbReference type="EMBL" id="WLF52142.1"/>
    </source>
</evidence>
<protein>
    <submittedName>
        <fullName evidence="2">Uncharacterized protein</fullName>
    </submittedName>
</protein>
<dbReference type="AlphaFoldDB" id="A0AAX3YRV2"/>
<dbReference type="Proteomes" id="UP001066327">
    <property type="component" value="Unassembled WGS sequence"/>
</dbReference>
<reference evidence="2" key="2">
    <citation type="submission" date="2023-07" db="EMBL/GenBank/DDBJ databases">
        <title>Genomic analysis of Rhodococcus opacus VOC-14 with glycol ethers degradation activity.</title>
        <authorList>
            <person name="Narkevich D.A."/>
            <person name="Hlushen A.M."/>
            <person name="Akhremchuk A.E."/>
            <person name="Sikolenko M.A."/>
            <person name="Valentovich L.N."/>
        </authorList>
    </citation>
    <scope>NUCLEOTIDE SEQUENCE</scope>
    <source>
        <strain evidence="2">VOC-14</strain>
        <plasmid evidence="2">pRho-VOC14-L</plasmid>
    </source>
</reference>
<name>A0AAX3YRV2_RHOOP</name>
<keyword evidence="2" id="KW-0614">Plasmid</keyword>
<proteinExistence type="predicted"/>
<dbReference type="EMBL" id="JAPWIS010000054">
    <property type="protein sequence ID" value="MCZ4590530.1"/>
    <property type="molecule type" value="Genomic_DNA"/>
</dbReference>